<feature type="compositionally biased region" description="Acidic residues" evidence="1">
    <location>
        <begin position="563"/>
        <end position="583"/>
    </location>
</feature>
<reference evidence="2" key="1">
    <citation type="journal article" date="2022" name="Int. J. Mol. Sci.">
        <title>Draft Genome of Tanacetum Coccineum: Genomic Comparison of Closely Related Tanacetum-Family Plants.</title>
        <authorList>
            <person name="Yamashiro T."/>
            <person name="Shiraishi A."/>
            <person name="Nakayama K."/>
            <person name="Satake H."/>
        </authorList>
    </citation>
    <scope>NUCLEOTIDE SEQUENCE</scope>
</reference>
<comment type="caution">
    <text evidence="2">The sequence shown here is derived from an EMBL/GenBank/DDBJ whole genome shotgun (WGS) entry which is preliminary data.</text>
</comment>
<dbReference type="EMBL" id="BQNB010017416">
    <property type="protein sequence ID" value="GJT62911.1"/>
    <property type="molecule type" value="Genomic_DNA"/>
</dbReference>
<organism evidence="2 3">
    <name type="scientific">Tanacetum coccineum</name>
    <dbReference type="NCBI Taxonomy" id="301880"/>
    <lineage>
        <taxon>Eukaryota</taxon>
        <taxon>Viridiplantae</taxon>
        <taxon>Streptophyta</taxon>
        <taxon>Embryophyta</taxon>
        <taxon>Tracheophyta</taxon>
        <taxon>Spermatophyta</taxon>
        <taxon>Magnoliopsida</taxon>
        <taxon>eudicotyledons</taxon>
        <taxon>Gunneridae</taxon>
        <taxon>Pentapetalae</taxon>
        <taxon>asterids</taxon>
        <taxon>campanulids</taxon>
        <taxon>Asterales</taxon>
        <taxon>Asteraceae</taxon>
        <taxon>Asteroideae</taxon>
        <taxon>Anthemideae</taxon>
        <taxon>Anthemidinae</taxon>
        <taxon>Tanacetum</taxon>
    </lineage>
</organism>
<feature type="region of interest" description="Disordered" evidence="1">
    <location>
        <begin position="563"/>
        <end position="597"/>
    </location>
</feature>
<name>A0ABQ5FI41_9ASTR</name>
<protein>
    <submittedName>
        <fullName evidence="2">Uncharacterized protein</fullName>
    </submittedName>
</protein>
<feature type="compositionally biased region" description="Basic and acidic residues" evidence="1">
    <location>
        <begin position="282"/>
        <end position="305"/>
    </location>
</feature>
<keyword evidence="3" id="KW-1185">Reference proteome</keyword>
<proteinExistence type="predicted"/>
<reference evidence="2" key="2">
    <citation type="submission" date="2022-01" db="EMBL/GenBank/DDBJ databases">
        <authorList>
            <person name="Yamashiro T."/>
            <person name="Shiraishi A."/>
            <person name="Satake H."/>
            <person name="Nakayama K."/>
        </authorList>
    </citation>
    <scope>NUCLEOTIDE SEQUENCE</scope>
</reference>
<accession>A0ABQ5FI41</accession>
<feature type="compositionally biased region" description="Acidic residues" evidence="1">
    <location>
        <begin position="313"/>
        <end position="329"/>
    </location>
</feature>
<gene>
    <name evidence="2" type="ORF">Tco_1006444</name>
</gene>
<sequence length="836" mass="95765">MQWKTQSWKEKREPTFQVVLDALALTPCYSALLITADVPEVYIYQFWDIIHKYENSYRFKMDKKKKFDLNLEIFRDIFQICPRVHVTDIVVDQMHQPWRTFATIINRSLSGKTTGLDKLRLSRAQILWGMYYKKNVDYVKQQRKQRLTRLTLAMLHELHLLRRHKSSRSLLLLNSLLSQLHLKNPQGSVIIRETPMKYFSKKKEKMTVEKRKGINLLSEVALTKEAQYEEVCKKSLRDFHKTHPSGSGTVTKITPSAVKIKPSVTNEGTGVKPKVPGVIEEESTKSEAESWGKDEDDSNNDHDSISEGNDQERDNEENEEEVEDDEEEKDDKFVKTSSNSTDKEDETNKESKVENKAEGDEDKGMDYPTNQFDDDVDQGNENLETTLNQVIEDAHVTLSTIAKKTEVPVTSSSHSFDLASKFLNFLDIPHIDAEIVSPMDVHVHHEVSISALEKDVAKLKKDDLLNTQVTALVDEHLDSRLGATRASQDSILAKDSSQPQSTYEVAASLTEFELKKILIDKMDESQSYLTAAEHIECYDGLIKSYDLDKSLFSTYDKADEPEFEVADSDMPQDQEENLGNDDEEPKRKTPQQGPTQSWLMTIGSSADKLSKTFDELMSTPIDFSAYIMNGLKITNLTQETLLRPAFKLLKGTRTNFAELEYDLEECYKALLEKLDWENLKGGDYPFDITKPLPLVMNGSRQMVPVDHFFNNDLKYLQGEISTMTYTTSTTKTKAAQYDLQGIEDMVPNIWTPVKVAYDKYALWGISHWRKQCKTFYAYIRGLESSHDGADNELYIFKEGNFLRLCINDIEDMLILIVQNRLTNLLGDDVSDFAITL</sequence>
<feature type="region of interest" description="Disordered" evidence="1">
    <location>
        <begin position="261"/>
        <end position="379"/>
    </location>
</feature>
<dbReference type="Proteomes" id="UP001151760">
    <property type="component" value="Unassembled WGS sequence"/>
</dbReference>
<evidence type="ECO:0000313" key="2">
    <source>
        <dbReference type="EMBL" id="GJT62911.1"/>
    </source>
</evidence>
<evidence type="ECO:0000313" key="3">
    <source>
        <dbReference type="Proteomes" id="UP001151760"/>
    </source>
</evidence>
<feature type="compositionally biased region" description="Basic and acidic residues" evidence="1">
    <location>
        <begin position="346"/>
        <end position="365"/>
    </location>
</feature>
<evidence type="ECO:0000256" key="1">
    <source>
        <dbReference type="SAM" id="MobiDB-lite"/>
    </source>
</evidence>